<keyword evidence="2" id="KW-1185">Reference proteome</keyword>
<sequence length="100" mass="11271">MAIPKRGATVSRRPETRLQLLPGTPINKCSQALFRRRNQKRFEMKPSSHSPDLFLRTPSLPSATMLLAQRALKDQQKLVPRCTRGQNTVEMHALLGSHIG</sequence>
<accession>A0ABQ9VME8</accession>
<evidence type="ECO:0000313" key="2">
    <source>
        <dbReference type="Proteomes" id="UP001266305"/>
    </source>
</evidence>
<dbReference type="EMBL" id="JASSZA010000005">
    <property type="protein sequence ID" value="KAK2110570.1"/>
    <property type="molecule type" value="Genomic_DNA"/>
</dbReference>
<name>A0ABQ9VME8_SAGOE</name>
<evidence type="ECO:0000313" key="1">
    <source>
        <dbReference type="EMBL" id="KAK2110570.1"/>
    </source>
</evidence>
<comment type="caution">
    <text evidence="1">The sequence shown here is derived from an EMBL/GenBank/DDBJ whole genome shotgun (WGS) entry which is preliminary data.</text>
</comment>
<proteinExistence type="predicted"/>
<dbReference type="Proteomes" id="UP001266305">
    <property type="component" value="Unassembled WGS sequence"/>
</dbReference>
<gene>
    <name evidence="1" type="ORF">P7K49_010316</name>
</gene>
<protein>
    <submittedName>
        <fullName evidence="1">Uncharacterized protein</fullName>
    </submittedName>
</protein>
<organism evidence="1 2">
    <name type="scientific">Saguinus oedipus</name>
    <name type="common">Cotton-top tamarin</name>
    <name type="synonym">Oedipomidas oedipus</name>
    <dbReference type="NCBI Taxonomy" id="9490"/>
    <lineage>
        <taxon>Eukaryota</taxon>
        <taxon>Metazoa</taxon>
        <taxon>Chordata</taxon>
        <taxon>Craniata</taxon>
        <taxon>Vertebrata</taxon>
        <taxon>Euteleostomi</taxon>
        <taxon>Mammalia</taxon>
        <taxon>Eutheria</taxon>
        <taxon>Euarchontoglires</taxon>
        <taxon>Primates</taxon>
        <taxon>Haplorrhini</taxon>
        <taxon>Platyrrhini</taxon>
        <taxon>Cebidae</taxon>
        <taxon>Callitrichinae</taxon>
        <taxon>Saguinus</taxon>
    </lineage>
</organism>
<reference evidence="1 2" key="1">
    <citation type="submission" date="2023-05" db="EMBL/GenBank/DDBJ databases">
        <title>B98-5 Cell Line De Novo Hybrid Assembly: An Optical Mapping Approach.</title>
        <authorList>
            <person name="Kananen K."/>
            <person name="Auerbach J.A."/>
            <person name="Kautto E."/>
            <person name="Blachly J.S."/>
        </authorList>
    </citation>
    <scope>NUCLEOTIDE SEQUENCE [LARGE SCALE GENOMIC DNA]</scope>
    <source>
        <strain evidence="1">B95-8</strain>
        <tissue evidence="1">Cell line</tissue>
    </source>
</reference>